<evidence type="ECO:0000313" key="2">
    <source>
        <dbReference type="EMBL" id="ORX35443.1"/>
    </source>
</evidence>
<dbReference type="Gene3D" id="2.40.160.200">
    <property type="entry name" value="LURP1-related"/>
    <property type="match status" value="1"/>
</dbReference>
<organism evidence="2 3">
    <name type="scientific">Kockovaella imperatae</name>
    <dbReference type="NCBI Taxonomy" id="4999"/>
    <lineage>
        <taxon>Eukaryota</taxon>
        <taxon>Fungi</taxon>
        <taxon>Dikarya</taxon>
        <taxon>Basidiomycota</taxon>
        <taxon>Agaricomycotina</taxon>
        <taxon>Tremellomycetes</taxon>
        <taxon>Tremellales</taxon>
        <taxon>Cuniculitremaceae</taxon>
        <taxon>Kockovaella</taxon>
    </lineage>
</organism>
<dbReference type="STRING" id="4999.A0A1Y1UBM1"/>
<dbReference type="PANTHER" id="PTHR31087:SF161">
    <property type="entry name" value="TUBBY C 2 FAMILY PROTEIN"/>
    <property type="match status" value="1"/>
</dbReference>
<dbReference type="PANTHER" id="PTHR31087">
    <property type="match status" value="1"/>
</dbReference>
<gene>
    <name evidence="2" type="ORF">BD324DRAFT_632864</name>
</gene>
<proteinExistence type="inferred from homology"/>
<dbReference type="OrthoDB" id="97518at2759"/>
<dbReference type="Proteomes" id="UP000193218">
    <property type="component" value="Unassembled WGS sequence"/>
</dbReference>
<evidence type="ECO:0000256" key="1">
    <source>
        <dbReference type="ARBA" id="ARBA00005437"/>
    </source>
</evidence>
<dbReference type="Pfam" id="PF04525">
    <property type="entry name" value="LOR"/>
    <property type="match status" value="1"/>
</dbReference>
<dbReference type="InterPro" id="IPR038595">
    <property type="entry name" value="LOR_sf"/>
</dbReference>
<dbReference type="GeneID" id="33558375"/>
<dbReference type="SUPFAM" id="SSF54518">
    <property type="entry name" value="Tubby C-terminal domain-like"/>
    <property type="match status" value="1"/>
</dbReference>
<name>A0A1Y1UBM1_9TREE</name>
<dbReference type="InterPro" id="IPR025659">
    <property type="entry name" value="Tubby-like_C"/>
</dbReference>
<dbReference type="InParanoid" id="A0A1Y1UBM1"/>
<keyword evidence="3" id="KW-1185">Reference proteome</keyword>
<comment type="caution">
    <text evidence="2">The sequence shown here is derived from an EMBL/GenBank/DDBJ whole genome shotgun (WGS) entry which is preliminary data.</text>
</comment>
<protein>
    <submittedName>
        <fullName evidence="2">Tubby C-terminal-like domain-containing protein</fullName>
    </submittedName>
</protein>
<dbReference type="EMBL" id="NBSH01000011">
    <property type="protein sequence ID" value="ORX35443.1"/>
    <property type="molecule type" value="Genomic_DNA"/>
</dbReference>
<dbReference type="InterPro" id="IPR007612">
    <property type="entry name" value="LOR"/>
</dbReference>
<dbReference type="AlphaFoldDB" id="A0A1Y1UBM1"/>
<sequence>MALAPVNPPLGVFQHYYAGRPTTLVLKEKIMSWTGDDFSVKDTDGNVVCRCSGQAFSLRERKIITDPNGNELFHLRKKQLAIHSTWIGEDAGGSEIFAITKHFSLGTKMRAKFTNVSTGARETISIRGGILSQSADITIGEDGSGPAVARIERKLFSLGEWAGQQTYTVTVAQGVDLALIAAICICFDEAKHEASAAAA</sequence>
<comment type="similarity">
    <text evidence="1">Belongs to the LOR family.</text>
</comment>
<dbReference type="RefSeq" id="XP_021869633.1">
    <property type="nucleotide sequence ID" value="XM_022016566.1"/>
</dbReference>
<accession>A0A1Y1UBM1</accession>
<evidence type="ECO:0000313" key="3">
    <source>
        <dbReference type="Proteomes" id="UP000193218"/>
    </source>
</evidence>
<reference evidence="2 3" key="1">
    <citation type="submission" date="2017-03" db="EMBL/GenBank/DDBJ databases">
        <title>Widespread Adenine N6-methylation of Active Genes in Fungi.</title>
        <authorList>
            <consortium name="DOE Joint Genome Institute"/>
            <person name="Mondo S.J."/>
            <person name="Dannebaum R.O."/>
            <person name="Kuo R.C."/>
            <person name="Louie K.B."/>
            <person name="Bewick A.J."/>
            <person name="Labutti K."/>
            <person name="Haridas S."/>
            <person name="Kuo A."/>
            <person name="Salamov A."/>
            <person name="Ahrendt S.R."/>
            <person name="Lau R."/>
            <person name="Bowen B.P."/>
            <person name="Lipzen A."/>
            <person name="Sullivan W."/>
            <person name="Andreopoulos W.B."/>
            <person name="Clum A."/>
            <person name="Lindquist E."/>
            <person name="Daum C."/>
            <person name="Northen T.R."/>
            <person name="Ramamoorthy G."/>
            <person name="Schmitz R.J."/>
            <person name="Gryganskyi A."/>
            <person name="Culley D."/>
            <person name="Magnuson J."/>
            <person name="James T.Y."/>
            <person name="O'Malley M.A."/>
            <person name="Stajich J.E."/>
            <person name="Spatafora J.W."/>
            <person name="Visel A."/>
            <person name="Grigoriev I.V."/>
        </authorList>
    </citation>
    <scope>NUCLEOTIDE SEQUENCE [LARGE SCALE GENOMIC DNA]</scope>
    <source>
        <strain evidence="2 3">NRRL Y-17943</strain>
    </source>
</reference>